<dbReference type="OrthoDB" id="9762169at2"/>
<feature type="compositionally biased region" description="Pro residues" evidence="8">
    <location>
        <begin position="332"/>
        <end position="350"/>
    </location>
</feature>
<evidence type="ECO:0000256" key="4">
    <source>
        <dbReference type="ARBA" id="ARBA00022741"/>
    </source>
</evidence>
<evidence type="ECO:0000313" key="10">
    <source>
        <dbReference type="EMBL" id="MQY05911.1"/>
    </source>
</evidence>
<dbReference type="Pfam" id="PF00069">
    <property type="entry name" value="Pkinase"/>
    <property type="match status" value="1"/>
</dbReference>
<dbReference type="PANTHER" id="PTHR43289">
    <property type="entry name" value="MITOGEN-ACTIVATED PROTEIN KINASE KINASE KINASE 20-RELATED"/>
    <property type="match status" value="1"/>
</dbReference>
<dbReference type="PROSITE" id="PS00108">
    <property type="entry name" value="PROTEIN_KINASE_ST"/>
    <property type="match status" value="1"/>
</dbReference>
<evidence type="ECO:0000256" key="1">
    <source>
        <dbReference type="ARBA" id="ARBA00012513"/>
    </source>
</evidence>
<evidence type="ECO:0000313" key="11">
    <source>
        <dbReference type="Proteomes" id="UP000487268"/>
    </source>
</evidence>
<dbReference type="SUPFAM" id="SSF56112">
    <property type="entry name" value="Protein kinase-like (PK-like)"/>
    <property type="match status" value="1"/>
</dbReference>
<dbReference type="PROSITE" id="PS00107">
    <property type="entry name" value="PROTEIN_KINASE_ATP"/>
    <property type="match status" value="1"/>
</dbReference>
<dbReference type="InterPro" id="IPR000719">
    <property type="entry name" value="Prot_kinase_dom"/>
</dbReference>
<dbReference type="Gene3D" id="3.30.200.20">
    <property type="entry name" value="Phosphorylase Kinase, domain 1"/>
    <property type="match status" value="1"/>
</dbReference>
<keyword evidence="11" id="KW-1185">Reference proteome</keyword>
<dbReference type="RefSeq" id="WP_153534250.1">
    <property type="nucleotide sequence ID" value="NZ_WEGH01000002.1"/>
</dbReference>
<keyword evidence="6 7" id="KW-0067">ATP-binding</keyword>
<feature type="region of interest" description="Disordered" evidence="8">
    <location>
        <begin position="294"/>
        <end position="370"/>
    </location>
</feature>
<keyword evidence="4 7" id="KW-0547">Nucleotide-binding</keyword>
<dbReference type="InterPro" id="IPR017441">
    <property type="entry name" value="Protein_kinase_ATP_BS"/>
</dbReference>
<dbReference type="PROSITE" id="PS50011">
    <property type="entry name" value="PROTEIN_KINASE_DOM"/>
    <property type="match status" value="1"/>
</dbReference>
<sequence length="482" mass="50696">MTQNGTGRTVAGRYRLTGPLGSGGMGTVWRADDLRLGRAVAVKELHTADDPVARRRCVREARSIARIDHPNVIDVHDIVDDGELWIVMELVDAPSLDRVLADRGPLPAAAVASIGAQLAAALDAVHRAGVLHRDVKPGNVLLRPDGRVRLTDFGIAAIDGDESLTFSGQLVGSPAYMSPERLAGTGAGPASDLWSLGVTLLTLLTGRSPFRRDGLPETLYAVRFEEPPIPADLGPLTTAITGLLRKNPRVRPTAQEVIRLLDPSAAPRRTPHRALWAGAIAALATAGALTASLLPDSPPQKATQAALAPSPQMTTPTTPPPSSKPTPTKQTSPPPPPPASTTSAPPPPSPHTSAPPHAEKVSTQVDSTSGWQSTGIAVHKGERLTLTSSGSWTVDRRLFAPVGPRGYDDATDARIYQKCKLDPGLNYGVLLGRVGHGAIFAIGDDHELTAPAAGDLQLRIHDMDHCLVDNAGSLLLTITHPA</sequence>
<keyword evidence="3 10" id="KW-0808">Transferase</keyword>
<feature type="binding site" evidence="7">
    <location>
        <position position="43"/>
    </location>
    <ligand>
        <name>ATP</name>
        <dbReference type="ChEBI" id="CHEBI:30616"/>
    </ligand>
</feature>
<evidence type="ECO:0000259" key="9">
    <source>
        <dbReference type="PROSITE" id="PS50011"/>
    </source>
</evidence>
<dbReference type="EMBL" id="WEGH01000002">
    <property type="protein sequence ID" value="MQY05911.1"/>
    <property type="molecule type" value="Genomic_DNA"/>
</dbReference>
<gene>
    <name evidence="10" type="primary">pknD_34</name>
    <name evidence="10" type="ORF">ACRB68_39910</name>
</gene>
<dbReference type="AlphaFoldDB" id="A0A7K0BXK2"/>
<dbReference type="InterPro" id="IPR011009">
    <property type="entry name" value="Kinase-like_dom_sf"/>
</dbReference>
<dbReference type="PANTHER" id="PTHR43289:SF6">
    <property type="entry name" value="SERINE_THREONINE-PROTEIN KINASE NEKL-3"/>
    <property type="match status" value="1"/>
</dbReference>
<dbReference type="Proteomes" id="UP000487268">
    <property type="component" value="Unassembled WGS sequence"/>
</dbReference>
<comment type="caution">
    <text evidence="10">The sequence shown here is derived from an EMBL/GenBank/DDBJ whole genome shotgun (WGS) entry which is preliminary data.</text>
</comment>
<evidence type="ECO:0000256" key="8">
    <source>
        <dbReference type="SAM" id="MobiDB-lite"/>
    </source>
</evidence>
<evidence type="ECO:0000256" key="2">
    <source>
        <dbReference type="ARBA" id="ARBA00022527"/>
    </source>
</evidence>
<dbReference type="GO" id="GO:0004674">
    <property type="term" value="F:protein serine/threonine kinase activity"/>
    <property type="evidence" value="ECO:0007669"/>
    <property type="project" value="UniProtKB-KW"/>
</dbReference>
<organism evidence="10 11">
    <name type="scientific">Actinomadura macrotermitis</name>
    <dbReference type="NCBI Taxonomy" id="2585200"/>
    <lineage>
        <taxon>Bacteria</taxon>
        <taxon>Bacillati</taxon>
        <taxon>Actinomycetota</taxon>
        <taxon>Actinomycetes</taxon>
        <taxon>Streptosporangiales</taxon>
        <taxon>Thermomonosporaceae</taxon>
        <taxon>Actinomadura</taxon>
    </lineage>
</organism>
<evidence type="ECO:0000256" key="5">
    <source>
        <dbReference type="ARBA" id="ARBA00022777"/>
    </source>
</evidence>
<dbReference type="GO" id="GO:0005524">
    <property type="term" value="F:ATP binding"/>
    <property type="evidence" value="ECO:0007669"/>
    <property type="project" value="UniProtKB-UniRule"/>
</dbReference>
<keyword evidence="2" id="KW-0723">Serine/threonine-protein kinase</keyword>
<proteinExistence type="predicted"/>
<reference evidence="10 11" key="1">
    <citation type="submission" date="2019-10" db="EMBL/GenBank/DDBJ databases">
        <title>Actinomadura rubteroloni sp. nov. and Actinomadura macrotermitis sp. nov., isolated from the gut of fungus growing-termite Macrotermes natalensis.</title>
        <authorList>
            <person name="Benndorf R."/>
            <person name="Martin K."/>
            <person name="Kuefner M."/>
            <person name="De Beer W."/>
            <person name="Kaster A.-K."/>
            <person name="Vollmers J."/>
            <person name="Poulsen M."/>
            <person name="Beemelmanns C."/>
        </authorList>
    </citation>
    <scope>NUCLEOTIDE SEQUENCE [LARGE SCALE GENOMIC DNA]</scope>
    <source>
        <strain evidence="10 11">RB68</strain>
    </source>
</reference>
<dbReference type="CDD" id="cd14014">
    <property type="entry name" value="STKc_PknB_like"/>
    <property type="match status" value="1"/>
</dbReference>
<dbReference type="SMART" id="SM00220">
    <property type="entry name" value="S_TKc"/>
    <property type="match status" value="1"/>
</dbReference>
<evidence type="ECO:0000256" key="7">
    <source>
        <dbReference type="PROSITE-ProRule" id="PRU10141"/>
    </source>
</evidence>
<keyword evidence="5 10" id="KW-0418">Kinase</keyword>
<dbReference type="EC" id="2.7.11.1" evidence="1"/>
<feature type="compositionally biased region" description="Polar residues" evidence="8">
    <location>
        <begin position="361"/>
        <end position="370"/>
    </location>
</feature>
<dbReference type="Gene3D" id="1.10.510.10">
    <property type="entry name" value="Transferase(Phosphotransferase) domain 1"/>
    <property type="match status" value="1"/>
</dbReference>
<evidence type="ECO:0000256" key="6">
    <source>
        <dbReference type="ARBA" id="ARBA00022840"/>
    </source>
</evidence>
<protein>
    <recommendedName>
        <fullName evidence="1">non-specific serine/threonine protein kinase</fullName>
        <ecNumber evidence="1">2.7.11.1</ecNumber>
    </recommendedName>
</protein>
<dbReference type="Gene3D" id="2.60.120.430">
    <property type="entry name" value="Galactose-binding lectin"/>
    <property type="match status" value="1"/>
</dbReference>
<name>A0A7K0BXK2_9ACTN</name>
<feature type="domain" description="Protein kinase" evidence="9">
    <location>
        <begin position="14"/>
        <end position="275"/>
    </location>
</feature>
<dbReference type="InterPro" id="IPR008271">
    <property type="entry name" value="Ser/Thr_kinase_AS"/>
</dbReference>
<accession>A0A7K0BXK2</accession>
<evidence type="ECO:0000256" key="3">
    <source>
        <dbReference type="ARBA" id="ARBA00022679"/>
    </source>
</evidence>